<keyword evidence="3" id="KW-1185">Reference proteome</keyword>
<feature type="signal peptide" evidence="1">
    <location>
        <begin position="1"/>
        <end position="28"/>
    </location>
</feature>
<dbReference type="EMBL" id="FTNK01000007">
    <property type="protein sequence ID" value="SIR11962.1"/>
    <property type="molecule type" value="Genomic_DNA"/>
</dbReference>
<reference evidence="2 3" key="1">
    <citation type="submission" date="2017-01" db="EMBL/GenBank/DDBJ databases">
        <authorList>
            <person name="Varghese N."/>
            <person name="Submissions S."/>
        </authorList>
    </citation>
    <scope>NUCLEOTIDE SEQUENCE [LARGE SCALE GENOMIC DNA]</scope>
    <source>
        <strain evidence="2 3">ATCC 23464</strain>
    </source>
</reference>
<protein>
    <submittedName>
        <fullName evidence="2">Uncharacterized protein</fullName>
    </submittedName>
</protein>
<sequence>MFNKITKSLLSVVITLALIISITPQYVAADSTSQGSFFYPSFTASLGSKMDNSWDVEEQAARFNYKSGATYTAVSDNSKVVKVTGAKVGKDELFSRTTGKVFMTGMSTGSANVTLKETIKDKTKSIGTLKVKVVNADIGAFSNLKHEFGIGTQSSELKFNNRNTDAIYTFTSNKTGLAFNVKDSKDKNSPSIMITATEYGTYVVSVSETFNGKTKKIKDITFNIKASVIPDSFTVKEAALHSNELVKYADADYEYGLYIPGQDVFKVGYQVTNHNPDSKISNTDYTIFAATSFEKQKIGSLFANKSGTVTAELYRVLKTAENDSEAEFIKKVTVTFKLN</sequence>
<proteinExistence type="predicted"/>
<evidence type="ECO:0000313" key="2">
    <source>
        <dbReference type="EMBL" id="SIR11962.1"/>
    </source>
</evidence>
<evidence type="ECO:0000313" key="3">
    <source>
        <dbReference type="Proteomes" id="UP000186666"/>
    </source>
</evidence>
<comment type="caution">
    <text evidence="2">The sequence shown here is derived from an EMBL/GenBank/DDBJ whole genome shotgun (WGS) entry which is preliminary data.</text>
</comment>
<dbReference type="RefSeq" id="WP_068587784.1">
    <property type="nucleotide sequence ID" value="NZ_FTNK01000007.1"/>
</dbReference>
<accession>A0ABY1K1D1</accession>
<keyword evidence="1" id="KW-0732">Signal</keyword>
<evidence type="ECO:0000256" key="1">
    <source>
        <dbReference type="SAM" id="SignalP"/>
    </source>
</evidence>
<gene>
    <name evidence="2" type="ORF">SAMN05421578_107127</name>
</gene>
<organism evidence="2 3">
    <name type="scientific">Paenibacillus macquariensis</name>
    <dbReference type="NCBI Taxonomy" id="948756"/>
    <lineage>
        <taxon>Bacteria</taxon>
        <taxon>Bacillati</taxon>
        <taxon>Bacillota</taxon>
        <taxon>Bacilli</taxon>
        <taxon>Bacillales</taxon>
        <taxon>Paenibacillaceae</taxon>
        <taxon>Paenibacillus</taxon>
    </lineage>
</organism>
<feature type="chain" id="PRO_5046603093" evidence="1">
    <location>
        <begin position="29"/>
        <end position="339"/>
    </location>
</feature>
<dbReference type="Proteomes" id="UP000186666">
    <property type="component" value="Unassembled WGS sequence"/>
</dbReference>
<name>A0ABY1K1D1_9BACL</name>